<name>A0A179V7F4_9MYCO</name>
<evidence type="ECO:0008006" key="4">
    <source>
        <dbReference type="Google" id="ProtNLM"/>
    </source>
</evidence>
<evidence type="ECO:0000313" key="3">
    <source>
        <dbReference type="Proteomes" id="UP000186919"/>
    </source>
</evidence>
<feature type="chain" id="PRO_5008107781" description="Secreted protein" evidence="1">
    <location>
        <begin position="20"/>
        <end position="181"/>
    </location>
</feature>
<dbReference type="EMBL" id="LQYE01000028">
    <property type="protein sequence ID" value="OAT67810.1"/>
    <property type="molecule type" value="Genomic_DNA"/>
</dbReference>
<dbReference type="Proteomes" id="UP000186919">
    <property type="component" value="Unassembled WGS sequence"/>
</dbReference>
<sequence length="181" mass="20062">MALSVVALMFVSGVPVARAEPDFPDVDSYTAVDAEPYWKGSLDYLTYSWGYQFTAPAGYRCRVYRVAKAYPDKFGQCWGVLPGTTDNTLYVSDFHEAHFETTDIGRFDEYSQWSDSVERHELKKVFGPSDYKLLPPGSRIDGATAATCVAEAQMTACVTGENPTNGERHGFVLSPEGNQLF</sequence>
<proteinExistence type="predicted"/>
<keyword evidence="1" id="KW-0732">Signal</keyword>
<accession>A0A179V7F4</accession>
<protein>
    <recommendedName>
        <fullName evidence="4">Secreted protein</fullName>
    </recommendedName>
</protein>
<organism evidence="2 3">
    <name type="scientific">Mycobacteroides immunogenum</name>
    <dbReference type="NCBI Taxonomy" id="83262"/>
    <lineage>
        <taxon>Bacteria</taxon>
        <taxon>Bacillati</taxon>
        <taxon>Actinomycetota</taxon>
        <taxon>Actinomycetes</taxon>
        <taxon>Mycobacteriales</taxon>
        <taxon>Mycobacteriaceae</taxon>
        <taxon>Mycobacteroides</taxon>
    </lineage>
</organism>
<dbReference type="RefSeq" id="WP_064631758.1">
    <property type="nucleotide sequence ID" value="NZ_LQYE01000028.1"/>
</dbReference>
<evidence type="ECO:0000256" key="1">
    <source>
        <dbReference type="SAM" id="SignalP"/>
    </source>
</evidence>
<dbReference type="AlphaFoldDB" id="A0A179V7F4"/>
<reference evidence="2 3" key="1">
    <citation type="submission" date="2016-01" db="EMBL/GenBank/DDBJ databases">
        <title>Mycobacterium immunogenum strain CD11_6 genome sequencing and assembly.</title>
        <authorList>
            <person name="Kaur G."/>
            <person name="Nair G.R."/>
            <person name="Mayilraj S."/>
        </authorList>
    </citation>
    <scope>NUCLEOTIDE SEQUENCE [LARGE SCALE GENOMIC DNA]</scope>
    <source>
        <strain evidence="2 3">CD11-6</strain>
    </source>
</reference>
<evidence type="ECO:0000313" key="2">
    <source>
        <dbReference type="EMBL" id="OAT67810.1"/>
    </source>
</evidence>
<gene>
    <name evidence="2" type="ORF">AWB85_11820</name>
</gene>
<feature type="signal peptide" evidence="1">
    <location>
        <begin position="1"/>
        <end position="19"/>
    </location>
</feature>
<comment type="caution">
    <text evidence="2">The sequence shown here is derived from an EMBL/GenBank/DDBJ whole genome shotgun (WGS) entry which is preliminary data.</text>
</comment>